<evidence type="ECO:0000259" key="1">
    <source>
        <dbReference type="Pfam" id="PF00027"/>
    </source>
</evidence>
<gene>
    <name evidence="2" type="ORF">CHX27_04285</name>
</gene>
<dbReference type="CDD" id="cd00038">
    <property type="entry name" value="CAP_ED"/>
    <property type="match status" value="1"/>
</dbReference>
<proteinExistence type="predicted"/>
<dbReference type="AlphaFoldDB" id="A0A255ZY56"/>
<dbReference type="InterPro" id="IPR000595">
    <property type="entry name" value="cNMP-bd_dom"/>
</dbReference>
<dbReference type="Gene3D" id="2.60.120.10">
    <property type="entry name" value="Jelly Rolls"/>
    <property type="match status" value="1"/>
</dbReference>
<evidence type="ECO:0000313" key="3">
    <source>
        <dbReference type="Proteomes" id="UP000216035"/>
    </source>
</evidence>
<dbReference type="Proteomes" id="UP000216035">
    <property type="component" value="Unassembled WGS sequence"/>
</dbReference>
<dbReference type="EMBL" id="NOXX01000162">
    <property type="protein sequence ID" value="OYQ46487.1"/>
    <property type="molecule type" value="Genomic_DNA"/>
</dbReference>
<keyword evidence="3" id="KW-1185">Reference proteome</keyword>
<name>A0A255ZY56_9FLAO</name>
<accession>A0A255ZY56</accession>
<reference evidence="2 3" key="1">
    <citation type="submission" date="2017-07" db="EMBL/GenBank/DDBJ databases">
        <title>Flavobacterium cyanobacteriorum sp. nov., isolated from cyanobacterial aggregates in a eutrophic lake.</title>
        <authorList>
            <person name="Cai H."/>
        </authorList>
    </citation>
    <scope>NUCLEOTIDE SEQUENCE [LARGE SCALE GENOMIC DNA]</scope>
    <source>
        <strain evidence="2 3">TH167</strain>
    </source>
</reference>
<dbReference type="RefSeq" id="WP_094485534.1">
    <property type="nucleotide sequence ID" value="NZ_NOXX01000162.1"/>
</dbReference>
<protein>
    <submittedName>
        <fullName evidence="2">Crp/Fnr family transcriptional regulator</fullName>
    </submittedName>
</protein>
<comment type="caution">
    <text evidence="2">The sequence shown here is derived from an EMBL/GenBank/DDBJ whole genome shotgun (WGS) entry which is preliminary data.</text>
</comment>
<dbReference type="Pfam" id="PF00027">
    <property type="entry name" value="cNMP_binding"/>
    <property type="match status" value="1"/>
</dbReference>
<dbReference type="InterPro" id="IPR014710">
    <property type="entry name" value="RmlC-like_jellyroll"/>
</dbReference>
<dbReference type="InterPro" id="IPR018490">
    <property type="entry name" value="cNMP-bd_dom_sf"/>
</dbReference>
<feature type="domain" description="Cyclic nucleotide-binding" evidence="1">
    <location>
        <begin position="31"/>
        <end position="118"/>
    </location>
</feature>
<dbReference type="SUPFAM" id="SSF51206">
    <property type="entry name" value="cAMP-binding domain-like"/>
    <property type="match status" value="1"/>
</dbReference>
<organism evidence="2 3">
    <name type="scientific">Flavobacterium aurantiibacter</name>
    <dbReference type="NCBI Taxonomy" id="2023067"/>
    <lineage>
        <taxon>Bacteria</taxon>
        <taxon>Pseudomonadati</taxon>
        <taxon>Bacteroidota</taxon>
        <taxon>Flavobacteriia</taxon>
        <taxon>Flavobacteriales</taxon>
        <taxon>Flavobacteriaceae</taxon>
        <taxon>Flavobacterium</taxon>
    </lineage>
</organism>
<sequence length="191" mass="22368">MKESLEEIIQTIYLLPEQVLEEVLVNFQHLEYPKNYFLLKSGKPCKHLWFMTKGAARHFYTNEQGKEMNTWFSLDTQIIVDTTSFVKQEPAHESIQLIEDSEMYSIEYAALQVLLQKHHSFALWFIKLVELHYVAQIEDRIADLQFLDAKKRYQKLINLNSGITNRVSLGNIASYLNITQETLSRIRAGKL</sequence>
<dbReference type="OrthoDB" id="680421at2"/>
<evidence type="ECO:0000313" key="2">
    <source>
        <dbReference type="EMBL" id="OYQ46487.1"/>
    </source>
</evidence>